<dbReference type="InterPro" id="IPR002575">
    <property type="entry name" value="Aminoglycoside_PTrfase"/>
</dbReference>
<name>A0ABW9NTE0_9ACTN</name>
<dbReference type="Gene3D" id="3.90.1200.10">
    <property type="match status" value="1"/>
</dbReference>
<gene>
    <name evidence="3" type="ORF">FFZ77_13465</name>
</gene>
<dbReference type="SUPFAM" id="SSF56112">
    <property type="entry name" value="Protein kinase-like (PK-like)"/>
    <property type="match status" value="1"/>
</dbReference>
<reference evidence="3 4" key="1">
    <citation type="submission" date="2019-06" db="EMBL/GenBank/DDBJ databases">
        <title>Comparative genomics and metabolomics analyses of clavulanic acid producing Streptomyces species provides insight into specialized metabolism and evolution of beta-lactam biosynthetic gene clusters.</title>
        <authorList>
            <person name="Moore M.A."/>
            <person name="Cruz-Morales P."/>
            <person name="Barona Gomez F."/>
            <person name="Kapil T."/>
        </authorList>
    </citation>
    <scope>NUCLEOTIDE SEQUENCE [LARGE SCALE GENOMIC DNA]</scope>
    <source>
        <strain evidence="3 4">T-272</strain>
    </source>
</reference>
<organism evidence="3 4">
    <name type="scientific">Streptomyces katsurahamanus</name>
    <dbReference type="NCBI Taxonomy" id="2577098"/>
    <lineage>
        <taxon>Bacteria</taxon>
        <taxon>Bacillati</taxon>
        <taxon>Actinomycetota</taxon>
        <taxon>Actinomycetes</taxon>
        <taxon>Kitasatosporales</taxon>
        <taxon>Streptomycetaceae</taxon>
        <taxon>Streptomyces</taxon>
    </lineage>
</organism>
<dbReference type="InterPro" id="IPR011009">
    <property type="entry name" value="Kinase-like_dom_sf"/>
</dbReference>
<keyword evidence="4" id="KW-1185">Reference proteome</keyword>
<evidence type="ECO:0000313" key="4">
    <source>
        <dbReference type="Proteomes" id="UP000460558"/>
    </source>
</evidence>
<accession>A0ABW9NTE0</accession>
<feature type="domain" description="Aminoglycoside phosphotransferase" evidence="2">
    <location>
        <begin position="112"/>
        <end position="311"/>
    </location>
</feature>
<dbReference type="Pfam" id="PF01636">
    <property type="entry name" value="APH"/>
    <property type="match status" value="1"/>
</dbReference>
<proteinExistence type="predicted"/>
<sequence>MIDACNYIGVQQGRGRRPRPRPSSLLPARRGRGGTPALRPSRPLTCRKRLLPGTSSRSRGYPMAVTSVRPEWASLPTEARAYVELRLGSPVAEPIPCTGGFTPGVASRLLLEDGRRVFLKGMNGDHPFAPQYADEIAVTSVLPDGVGPRALWSATPEDSAGWWWLCLEDIPGTVPVLSPGSADTVMALAAVEQAGELLTPSPLESARPITELGRWLTGWSTLAARNPDDLDPWAARHLNALAGIEENWQQAAAGRTLLHWDLRPDNMLRREDGPVVIIDWAYQNQGAAWIDPAVLVSHLIMDGHSPAEAETAVSHLPQPDDPDVLTAFAAGIAGYWEKSSRRPNPPGVPFLRAHQVRAAEAARAWLRHRTGWV</sequence>
<dbReference type="EMBL" id="VDEQ01000137">
    <property type="protein sequence ID" value="MQS36582.1"/>
    <property type="molecule type" value="Genomic_DNA"/>
</dbReference>
<protein>
    <submittedName>
        <fullName evidence="3">Aminoglycoside phosphotransferase family protein</fullName>
    </submittedName>
</protein>
<feature type="region of interest" description="Disordered" evidence="1">
    <location>
        <begin position="8"/>
        <end position="42"/>
    </location>
</feature>
<evidence type="ECO:0000256" key="1">
    <source>
        <dbReference type="SAM" id="MobiDB-lite"/>
    </source>
</evidence>
<evidence type="ECO:0000259" key="2">
    <source>
        <dbReference type="Pfam" id="PF01636"/>
    </source>
</evidence>
<evidence type="ECO:0000313" key="3">
    <source>
        <dbReference type="EMBL" id="MQS36582.1"/>
    </source>
</evidence>
<dbReference type="Proteomes" id="UP000460558">
    <property type="component" value="Unassembled WGS sequence"/>
</dbReference>
<comment type="caution">
    <text evidence="3">The sequence shown here is derived from an EMBL/GenBank/DDBJ whole genome shotgun (WGS) entry which is preliminary data.</text>
</comment>